<feature type="compositionally biased region" description="Basic and acidic residues" evidence="1">
    <location>
        <begin position="363"/>
        <end position="375"/>
    </location>
</feature>
<keyword evidence="2" id="KW-0732">Signal</keyword>
<accession>A0ABT3FKW1</accession>
<name>A0ABT3FKW1_9BACT</name>
<feature type="chain" id="PRO_5045681696" evidence="2">
    <location>
        <begin position="24"/>
        <end position="591"/>
    </location>
</feature>
<dbReference type="RefSeq" id="WP_264500154.1">
    <property type="nucleotide sequence ID" value="NZ_JAPDDS010000002.1"/>
</dbReference>
<reference evidence="3 4" key="1">
    <citation type="submission" date="2022-10" db="EMBL/GenBank/DDBJ databases">
        <title>Luteolibacter flavescens strain MCCC 1K03193, whole genome shotgun sequencing project.</title>
        <authorList>
            <person name="Zhao G."/>
            <person name="Shen L."/>
        </authorList>
    </citation>
    <scope>NUCLEOTIDE SEQUENCE [LARGE SCALE GENOMIC DNA]</scope>
    <source>
        <strain evidence="3 4">MCCC 1K03193</strain>
    </source>
</reference>
<proteinExistence type="predicted"/>
<dbReference type="NCBIfam" id="TIGR03803">
    <property type="entry name" value="Gloeo_Verruco"/>
    <property type="match status" value="2"/>
</dbReference>
<dbReference type="EMBL" id="JAPDDS010000002">
    <property type="protein sequence ID" value="MCW1884195.1"/>
    <property type="molecule type" value="Genomic_DNA"/>
</dbReference>
<dbReference type="InterPro" id="IPR022519">
    <property type="entry name" value="Gloeo/Verruco_rpt"/>
</dbReference>
<organism evidence="3 4">
    <name type="scientific">Luteolibacter flavescens</name>
    <dbReference type="NCBI Taxonomy" id="1859460"/>
    <lineage>
        <taxon>Bacteria</taxon>
        <taxon>Pseudomonadati</taxon>
        <taxon>Verrucomicrobiota</taxon>
        <taxon>Verrucomicrobiia</taxon>
        <taxon>Verrucomicrobiales</taxon>
        <taxon>Verrucomicrobiaceae</taxon>
        <taxon>Luteolibacter</taxon>
    </lineage>
</organism>
<evidence type="ECO:0000313" key="3">
    <source>
        <dbReference type="EMBL" id="MCW1884195.1"/>
    </source>
</evidence>
<dbReference type="Gene3D" id="2.130.10.10">
    <property type="entry name" value="YVTN repeat-like/Quinoprotein amine dehydrogenase"/>
    <property type="match status" value="1"/>
</dbReference>
<keyword evidence="4" id="KW-1185">Reference proteome</keyword>
<dbReference type="Pfam" id="PF17963">
    <property type="entry name" value="Big_9"/>
    <property type="match status" value="1"/>
</dbReference>
<dbReference type="InterPro" id="IPR015943">
    <property type="entry name" value="WD40/YVTN_repeat-like_dom_sf"/>
</dbReference>
<evidence type="ECO:0000256" key="2">
    <source>
        <dbReference type="SAM" id="SignalP"/>
    </source>
</evidence>
<evidence type="ECO:0000313" key="4">
    <source>
        <dbReference type="Proteomes" id="UP001207930"/>
    </source>
</evidence>
<gene>
    <name evidence="3" type="ORF">OKA04_05595</name>
</gene>
<sequence>MRTQILLSLLFVTLAPLIQTLRADEPVFEIIETIKTKFNPIGDIVSGGDGYFYGAVRWADQYRGGAIIRVAPQQPVEIIHAFSFQQSWPVPNSGGSSPTTGLTKGADGAFYGVTQGGGAYGWGVIYRITREGDFSVILDVSDTHANGIDHLIAGPDGFLYGAGNYGGLYNGGRLFRVSLGGNFENLYDFPAHVEPSGPRSIRFGPGGKLYGMTIGGTLYRYDGDNKISQIANVWERGLRSTPQFTPTFDGFYVTTNWQLLHVSLTGEKTILGDFEEDNMGDDIHPVTSFATPHGLIGITYQGGEHDNGFIYSHVPGQGMRYLYQLGPEFNSTVCTLGQSHDGTIYGLAPLIERSAGSRMASSEAHEVTSRDEKAKGAQKTKASGQSFRLRNPAASTSNFFPLTEDETVILPEKAKNGVRKVVVQVLANDRDPDRDPLSLTGVSGGGAGKIEITHIKGKQSLLFATEEIDPQSRKIVYQVADGKGGESTGTLHLLSSGRGSYAGTASSGSHTGQMAITVGAGNKCNVSLIVAGVRYSGKASLDSSDEATVRLKAKGVAPAMARLRLERGNSRLLKAAISMNGALLNIDCTPK</sequence>
<protein>
    <submittedName>
        <fullName evidence="3">Uncharacterized protein</fullName>
    </submittedName>
</protein>
<evidence type="ECO:0000256" key="1">
    <source>
        <dbReference type="SAM" id="MobiDB-lite"/>
    </source>
</evidence>
<comment type="caution">
    <text evidence="3">The sequence shown here is derived from an EMBL/GenBank/DDBJ whole genome shotgun (WGS) entry which is preliminary data.</text>
</comment>
<dbReference type="Proteomes" id="UP001207930">
    <property type="component" value="Unassembled WGS sequence"/>
</dbReference>
<feature type="signal peptide" evidence="2">
    <location>
        <begin position="1"/>
        <end position="23"/>
    </location>
</feature>
<dbReference type="SUPFAM" id="SSF63829">
    <property type="entry name" value="Calcium-dependent phosphotriesterase"/>
    <property type="match status" value="1"/>
</dbReference>
<feature type="region of interest" description="Disordered" evidence="1">
    <location>
        <begin position="356"/>
        <end position="385"/>
    </location>
</feature>